<evidence type="ECO:0000313" key="2">
    <source>
        <dbReference type="EMBL" id="CBK20339.2"/>
    </source>
</evidence>
<gene>
    <name evidence="2" type="ORF">GSBLH_T00006104001</name>
</gene>
<sequence>MEASQTLELERSIRIAIVPLGNTRDNVTAAVQHCLSLTEAVKLQDIPEFEIYSTRFKSSDYESNTVNILYTTQQTNFGEGVISPFEPFFVQTYMRVFGLICVYDMRDGLNMNSIEKLFLNECCKFPHTAFQLLLLLKSVDAMSKEDAEQEYSQLVRLLENRAHNVSNKSGADRVLDQIYSVPCIAGDSLLLFPSSTGDSSASGLTHVFLKDLVDTFFTSLNKFTAAMAIRECTLWLYQLEHGLNDRWVILPGEEKYRERSKKQINREGMLEGYLNLVWGDYSGAANKFFLVSSKSKDVLLLAACNEGKSCCLLCDFLEHPQDYNHLVSMVMEVKRLMNEAYGFYRKKGYDELAMSCCFKLIWFYIRIIQVVSLLQSPFLTLELLELSEEEAAMVANPVEFFTHYLRQNVLYVLAKCDDIVTTLIASASSKPLLASLLQCVAICEEMGFYRKSCYFMDKLGKYAEQQKKWALCYSVFHTCITLLFDRDAFNQSQPAFNLSFDSLKTDKISQAIQSNSWSSMALHILQDMQQCVRVLGYTDLRIEYILLLLCCFSKRRGDVRMLRFDEFQDTECIIGALLSELNDISTSIEEYHTFAPFPIRFLSMQAACLADGDVVSERSVSNKGFMFFPTFKPKTEPKKVQNPKQIWVVGDTYAMDVTLHNPLSSSILLHRLDTLQDGSELTCIAARDILLPPFASVTSRLYLIPHSCGQMTIRGLRVHIGNVWSSVYSNSASTSPILEVEVIPCFPKLPITVSAPPQNCTKGDLHSLELTLRCMEEQIGDLTIQIKMIRGEKSGNEWIFEG</sequence>
<organism evidence="2">
    <name type="scientific">Blastocystis hominis</name>
    <dbReference type="NCBI Taxonomy" id="12968"/>
    <lineage>
        <taxon>Eukaryota</taxon>
        <taxon>Sar</taxon>
        <taxon>Stramenopiles</taxon>
        <taxon>Bigyra</taxon>
        <taxon>Opalozoa</taxon>
        <taxon>Opalinata</taxon>
        <taxon>Blastocystidae</taxon>
        <taxon>Blastocystis</taxon>
    </lineage>
</organism>
<dbReference type="GO" id="GO:0005802">
    <property type="term" value="C:trans-Golgi network"/>
    <property type="evidence" value="ECO:0007669"/>
    <property type="project" value="TreeGrafter"/>
</dbReference>
<feature type="domain" description="Trs120/TRAPPC9 first Ig-like" evidence="1">
    <location>
        <begin position="636"/>
        <end position="722"/>
    </location>
</feature>
<evidence type="ECO:0000259" key="1">
    <source>
        <dbReference type="Pfam" id="PF26254"/>
    </source>
</evidence>
<reference evidence="2" key="1">
    <citation type="submission" date="2010-02" db="EMBL/GenBank/DDBJ databases">
        <title>Sequencing and annotation of the Blastocystis hominis genome.</title>
        <authorList>
            <person name="Wincker P."/>
        </authorList>
    </citation>
    <scope>NUCLEOTIDE SEQUENCE</scope>
    <source>
        <strain evidence="2">Singapore isolate B</strain>
    </source>
</reference>
<protein>
    <recommendedName>
        <fullName evidence="1">Trs120/TRAPPC9 first Ig-like domain-containing protein</fullName>
    </recommendedName>
</protein>
<evidence type="ECO:0000313" key="3">
    <source>
        <dbReference type="Proteomes" id="UP000008312"/>
    </source>
</evidence>
<dbReference type="Pfam" id="PF26254">
    <property type="entry name" value="Ig_TRAPPC9-Trs120_1st"/>
    <property type="match status" value="1"/>
</dbReference>
<keyword evidence="3" id="KW-1185">Reference proteome</keyword>
<dbReference type="InParanoid" id="D8LXN4"/>
<dbReference type="RefSeq" id="XP_012894387.1">
    <property type="nucleotide sequence ID" value="XM_013038933.1"/>
</dbReference>
<proteinExistence type="predicted"/>
<dbReference type="OrthoDB" id="10530366at2759"/>
<dbReference type="AlphaFoldDB" id="D8LXN4"/>
<dbReference type="PANTHER" id="PTHR21512:SF5">
    <property type="entry name" value="TRAFFICKING PROTEIN PARTICLE COMPLEX SUBUNIT 9"/>
    <property type="match status" value="1"/>
</dbReference>
<dbReference type="Proteomes" id="UP000008312">
    <property type="component" value="Unassembled WGS sequence"/>
</dbReference>
<name>D8LXN4_BLAHO</name>
<dbReference type="PANTHER" id="PTHR21512">
    <property type="entry name" value="TRAFFICKING PROTEIN PARTICLE COMPLEX SUBUNIT 9"/>
    <property type="match status" value="1"/>
</dbReference>
<dbReference type="InterPro" id="IPR058565">
    <property type="entry name" value="Ig_TRAPPC9_Trs120_1st"/>
</dbReference>
<accession>D8LXN4</accession>
<dbReference type="GeneID" id="24922229"/>
<dbReference type="InterPro" id="IPR013935">
    <property type="entry name" value="Trs120_TRAPPC9"/>
</dbReference>
<dbReference type="EMBL" id="FN668639">
    <property type="protein sequence ID" value="CBK20339.2"/>
    <property type="molecule type" value="Genomic_DNA"/>
</dbReference>